<accession>A0ABU5CWP7</accession>
<proteinExistence type="predicted"/>
<organism evidence="4 5">
    <name type="scientific">Paracerasibacillus soli</name>
    <dbReference type="NCBI Taxonomy" id="480284"/>
    <lineage>
        <taxon>Bacteria</taxon>
        <taxon>Bacillati</taxon>
        <taxon>Bacillota</taxon>
        <taxon>Bacilli</taxon>
        <taxon>Bacillales</taxon>
        <taxon>Bacillaceae</taxon>
        <taxon>Paracerasibacillus</taxon>
    </lineage>
</organism>
<dbReference type="Gene3D" id="3.20.20.70">
    <property type="entry name" value="Aldolase class I"/>
    <property type="match status" value="1"/>
</dbReference>
<dbReference type="InterPro" id="IPR013785">
    <property type="entry name" value="Aldolase_TIM"/>
</dbReference>
<dbReference type="EMBL" id="JAWDIQ010000003">
    <property type="protein sequence ID" value="MDY0410264.1"/>
    <property type="molecule type" value="Genomic_DNA"/>
</dbReference>
<feature type="domain" description="Thiamine phosphate synthase/TenI" evidence="3">
    <location>
        <begin position="4"/>
        <end position="69"/>
    </location>
</feature>
<protein>
    <submittedName>
        <fullName evidence="4">Thiamine phosphate synthase</fullName>
    </submittedName>
</protein>
<evidence type="ECO:0000256" key="1">
    <source>
        <dbReference type="ARBA" id="ARBA00004948"/>
    </source>
</evidence>
<dbReference type="PANTHER" id="PTHR20857">
    <property type="entry name" value="THIAMINE-PHOSPHATE PYROPHOSPHORYLASE"/>
    <property type="match status" value="1"/>
</dbReference>
<sequence length="82" mass="8547">MHLVDYIGAGPIFKTATKPDKKPVGIQWIKTLRAEFPTIPIVGIGGINIVNATSVIHAGADGVACITAVTQGDPIKEVVAQL</sequence>
<evidence type="ECO:0000256" key="2">
    <source>
        <dbReference type="ARBA" id="ARBA00022977"/>
    </source>
</evidence>
<dbReference type="SUPFAM" id="SSF51391">
    <property type="entry name" value="Thiamin phosphate synthase"/>
    <property type="match status" value="1"/>
</dbReference>
<evidence type="ECO:0000313" key="4">
    <source>
        <dbReference type="EMBL" id="MDY0410264.1"/>
    </source>
</evidence>
<reference evidence="4 5" key="1">
    <citation type="submission" date="2023-10" db="EMBL/GenBank/DDBJ databases">
        <title>Virgibacillus soli CC-YMP-6 genome.</title>
        <authorList>
            <person name="Miliotis G."/>
            <person name="Sengupta P."/>
            <person name="Hameed A."/>
            <person name="Chuvochina M."/>
            <person name="Mcdonagh F."/>
            <person name="Simpson A.C."/>
            <person name="Singh N.K."/>
            <person name="Rekha P.D."/>
            <person name="Raman K."/>
            <person name="Hugenholtz P."/>
            <person name="Venkateswaran K."/>
        </authorList>
    </citation>
    <scope>NUCLEOTIDE SEQUENCE [LARGE SCALE GENOMIC DNA]</scope>
    <source>
        <strain evidence="4 5">CC-YMP-6</strain>
    </source>
</reference>
<keyword evidence="2" id="KW-0784">Thiamine biosynthesis</keyword>
<gene>
    <name evidence="4" type="ORF">RWD45_19085</name>
</gene>
<evidence type="ECO:0000313" key="5">
    <source>
        <dbReference type="Proteomes" id="UP001275315"/>
    </source>
</evidence>
<dbReference type="InterPro" id="IPR036206">
    <property type="entry name" value="ThiamineP_synth_sf"/>
</dbReference>
<dbReference type="Pfam" id="PF02581">
    <property type="entry name" value="TMP-TENI"/>
    <property type="match status" value="1"/>
</dbReference>
<keyword evidence="5" id="KW-1185">Reference proteome</keyword>
<evidence type="ECO:0000259" key="3">
    <source>
        <dbReference type="Pfam" id="PF02581"/>
    </source>
</evidence>
<dbReference type="PANTHER" id="PTHR20857:SF15">
    <property type="entry name" value="THIAMINE-PHOSPHATE SYNTHASE"/>
    <property type="match status" value="1"/>
</dbReference>
<comment type="pathway">
    <text evidence="1">Cofactor biosynthesis; thiamine diphosphate biosynthesis.</text>
</comment>
<name>A0ABU5CWP7_9BACI</name>
<dbReference type="RefSeq" id="WP_320381139.1">
    <property type="nucleotide sequence ID" value="NZ_JAWDIQ010000003.1"/>
</dbReference>
<comment type="caution">
    <text evidence="4">The sequence shown here is derived from an EMBL/GenBank/DDBJ whole genome shotgun (WGS) entry which is preliminary data.</text>
</comment>
<dbReference type="InterPro" id="IPR022998">
    <property type="entry name" value="ThiamineP_synth_TenI"/>
</dbReference>
<dbReference type="Proteomes" id="UP001275315">
    <property type="component" value="Unassembled WGS sequence"/>
</dbReference>
<dbReference type="CDD" id="cd00564">
    <property type="entry name" value="TMP_TenI"/>
    <property type="match status" value="1"/>
</dbReference>